<protein>
    <submittedName>
        <fullName evidence="2">Uncharacterized protein</fullName>
    </submittedName>
</protein>
<comment type="caution">
    <text evidence="2">The sequence shown here is derived from an EMBL/GenBank/DDBJ whole genome shotgun (WGS) entry which is preliminary data.</text>
</comment>
<dbReference type="OrthoDB" id="4360842at2759"/>
<evidence type="ECO:0000256" key="1">
    <source>
        <dbReference type="SAM" id="MobiDB-lite"/>
    </source>
</evidence>
<organism evidence="2 3">
    <name type="scientific">Penicillium angulare</name>
    <dbReference type="NCBI Taxonomy" id="116970"/>
    <lineage>
        <taxon>Eukaryota</taxon>
        <taxon>Fungi</taxon>
        <taxon>Dikarya</taxon>
        <taxon>Ascomycota</taxon>
        <taxon>Pezizomycotina</taxon>
        <taxon>Eurotiomycetes</taxon>
        <taxon>Eurotiomycetidae</taxon>
        <taxon>Eurotiales</taxon>
        <taxon>Aspergillaceae</taxon>
        <taxon>Penicillium</taxon>
    </lineage>
</organism>
<feature type="region of interest" description="Disordered" evidence="1">
    <location>
        <begin position="1"/>
        <end position="29"/>
    </location>
</feature>
<reference evidence="2" key="1">
    <citation type="submission" date="2022-11" db="EMBL/GenBank/DDBJ databases">
        <authorList>
            <person name="Petersen C."/>
        </authorList>
    </citation>
    <scope>NUCLEOTIDE SEQUENCE</scope>
    <source>
        <strain evidence="2">IBT 30069</strain>
    </source>
</reference>
<evidence type="ECO:0000313" key="2">
    <source>
        <dbReference type="EMBL" id="KAJ5115742.1"/>
    </source>
</evidence>
<sequence length="473" mass="53318">MKTEDSSEAEDSTFHRARDRKHPSHPTYSLLEMNSSTREICTKHDAERFLSWRKAADHLCSTYHDKAQSNQPIIWASPRNPPDTTNPNPANLPVTREYVSAEEMEAENTWPLSGTRLKDWDLAMIVLANEPSLEERASRWPLDFDEDGCVRPSRVPVGDPVIVVWRGLPWYPVFGRYYILSGDGSSNWLLNFPGKSGSDMTLWLGLVVPTNDRIAGNKRYLPIHKAFVKNFPSFPDFEKGGFFLRHNSIIDVNSIKGYGARSKKSIATPDIVRKRDAVIFTVGNDYYKAPLQESSWYTASSFRLLAQNYSVSDTPDETPGPDLTSDPFASLMTRRRESESPSSPSLSDLLDSDASARIAAEKAATEARIRISESISGYANFDFDDLPDTSLRAAVMSLGYKVENLCRVMNTHPDADSRAWIKESQVMDAEIQDVRALYNFIKMEVKKDSDLTDGQKDAYKRLLQGVREKLPGI</sequence>
<keyword evidence="3" id="KW-1185">Reference proteome</keyword>
<dbReference type="EMBL" id="JAPQKH010000001">
    <property type="protein sequence ID" value="KAJ5115742.1"/>
    <property type="molecule type" value="Genomic_DNA"/>
</dbReference>
<accession>A0A9W9KQL4</accession>
<name>A0A9W9KQL4_9EURO</name>
<feature type="compositionally biased region" description="Acidic residues" evidence="1">
    <location>
        <begin position="1"/>
        <end position="11"/>
    </location>
</feature>
<dbReference type="AlphaFoldDB" id="A0A9W9KQL4"/>
<proteinExistence type="predicted"/>
<gene>
    <name evidence="2" type="ORF">N7456_000090</name>
</gene>
<reference evidence="2" key="2">
    <citation type="journal article" date="2023" name="IMA Fungus">
        <title>Comparative genomic study of the Penicillium genus elucidates a diverse pangenome and 15 lateral gene transfer events.</title>
        <authorList>
            <person name="Petersen C."/>
            <person name="Sorensen T."/>
            <person name="Nielsen M.R."/>
            <person name="Sondergaard T.E."/>
            <person name="Sorensen J.L."/>
            <person name="Fitzpatrick D.A."/>
            <person name="Frisvad J.C."/>
            <person name="Nielsen K.L."/>
        </authorList>
    </citation>
    <scope>NUCLEOTIDE SEQUENCE</scope>
    <source>
        <strain evidence="2">IBT 30069</strain>
    </source>
</reference>
<dbReference type="Proteomes" id="UP001149165">
    <property type="component" value="Unassembled WGS sequence"/>
</dbReference>
<evidence type="ECO:0000313" key="3">
    <source>
        <dbReference type="Proteomes" id="UP001149165"/>
    </source>
</evidence>
<feature type="compositionally biased region" description="Basic residues" evidence="1">
    <location>
        <begin position="15"/>
        <end position="24"/>
    </location>
</feature>